<dbReference type="InterPro" id="IPR052172">
    <property type="entry name" value="UxaA_altronate/galactarate_dh"/>
</dbReference>
<keyword evidence="4" id="KW-0378">Hydrolase</keyword>
<dbReference type="Gene3D" id="2.30.130.110">
    <property type="match status" value="1"/>
</dbReference>
<dbReference type="GO" id="GO:0016787">
    <property type="term" value="F:hydrolase activity"/>
    <property type="evidence" value="ECO:0007669"/>
    <property type="project" value="UniProtKB-KW"/>
</dbReference>
<dbReference type="InterPro" id="IPR048332">
    <property type="entry name" value="GD_AH_C"/>
</dbReference>
<dbReference type="Proteomes" id="UP000228740">
    <property type="component" value="Unassembled WGS sequence"/>
</dbReference>
<dbReference type="GO" id="GO:0016829">
    <property type="term" value="F:lyase activity"/>
    <property type="evidence" value="ECO:0007669"/>
    <property type="project" value="UniProtKB-KW"/>
</dbReference>
<evidence type="ECO:0000259" key="3">
    <source>
        <dbReference type="SMART" id="SM00858"/>
    </source>
</evidence>
<dbReference type="RefSeq" id="WP_100378356.1">
    <property type="nucleotide sequence ID" value="NZ_PGFD01000004.1"/>
</dbReference>
<evidence type="ECO:0000256" key="1">
    <source>
        <dbReference type="ARBA" id="ARBA00010986"/>
    </source>
</evidence>
<dbReference type="Pfam" id="PF08666">
    <property type="entry name" value="SAF"/>
    <property type="match status" value="1"/>
</dbReference>
<feature type="domain" description="SAF" evidence="3">
    <location>
        <begin position="12"/>
        <end position="83"/>
    </location>
</feature>
<evidence type="ECO:0000256" key="2">
    <source>
        <dbReference type="ARBA" id="ARBA00023239"/>
    </source>
</evidence>
<dbReference type="AlphaFoldDB" id="A0A2M9BX95"/>
<evidence type="ECO:0000313" key="5">
    <source>
        <dbReference type="Proteomes" id="UP000228740"/>
    </source>
</evidence>
<dbReference type="GO" id="GO:0019698">
    <property type="term" value="P:D-galacturonate catabolic process"/>
    <property type="evidence" value="ECO:0007669"/>
    <property type="project" value="TreeGrafter"/>
</dbReference>
<comment type="similarity">
    <text evidence="1">Belongs to the UxaA family.</text>
</comment>
<evidence type="ECO:0000313" key="4">
    <source>
        <dbReference type="EMBL" id="PJJ62587.1"/>
    </source>
</evidence>
<dbReference type="InterPro" id="IPR007392">
    <property type="entry name" value="GD_AH_second"/>
</dbReference>
<dbReference type="PANTHER" id="PTHR30536:SF5">
    <property type="entry name" value="ALTRONATE DEHYDRATASE"/>
    <property type="match status" value="1"/>
</dbReference>
<dbReference type="EMBL" id="PGFD01000004">
    <property type="protein sequence ID" value="PJJ62587.1"/>
    <property type="molecule type" value="Genomic_DNA"/>
</dbReference>
<dbReference type="PANTHER" id="PTHR30536">
    <property type="entry name" value="ALTRONATE/GALACTARATE DEHYDRATASE"/>
    <property type="match status" value="1"/>
</dbReference>
<dbReference type="Pfam" id="PF04295">
    <property type="entry name" value="GD_AH_second"/>
    <property type="match status" value="1"/>
</dbReference>
<dbReference type="InterPro" id="IPR044144">
    <property type="entry name" value="SAF_UxaA/GarD"/>
</dbReference>
<keyword evidence="5" id="KW-1185">Reference proteome</keyword>
<name>A0A2M9BX95_9FLAO</name>
<dbReference type="OrthoDB" id="9804574at2"/>
<proteinExistence type="inferred from homology"/>
<reference evidence="4 5" key="1">
    <citation type="submission" date="2017-11" db="EMBL/GenBank/DDBJ databases">
        <title>Genomic Encyclopedia of Archaeal and Bacterial Type Strains, Phase II (KMG-II): From Individual Species to Whole Genera.</title>
        <authorList>
            <person name="Goeker M."/>
        </authorList>
    </citation>
    <scope>NUCLEOTIDE SEQUENCE [LARGE SCALE GENOMIC DNA]</scope>
    <source>
        <strain evidence="4 5">DSM 27617</strain>
    </source>
</reference>
<gene>
    <name evidence="4" type="ORF">CLV73_3754</name>
</gene>
<organism evidence="4 5">
    <name type="scientific">Chryseobacterium geocarposphaerae</name>
    <dbReference type="NCBI Taxonomy" id="1416776"/>
    <lineage>
        <taxon>Bacteria</taxon>
        <taxon>Pseudomonadati</taxon>
        <taxon>Bacteroidota</taxon>
        <taxon>Flavobacteriia</taxon>
        <taxon>Flavobacteriales</taxon>
        <taxon>Weeksellaceae</taxon>
        <taxon>Chryseobacterium group</taxon>
        <taxon>Chryseobacterium</taxon>
    </lineage>
</organism>
<protein>
    <submittedName>
        <fullName evidence="4">Altronate hydrolase</fullName>
    </submittedName>
</protein>
<sequence length="539" mass="58155">MQKKVLKVNPKDNVIVALQDLHAGESVHLDGADYTILKDIKAKHKFAALDFKDGDHIIMYGVIVGKANQPIKKGEVITTENVKHQSAKVEGKTATLGWTPPNVEKWKDRTFMGYHREDGQVGTENVWLFFPLVFCENKNIETLKDIFEKELLHDKASKHQLLLRSLLNGGTDADVAVEEEEQDTRIFKNIDVRFITHQGGCGGIRQDAEALGRLFAGYVNNPNVAGATVLSLGCQNLQVQIFMDALHALAPNNKKPIVVYEQQKSGTIDEMLTGVIKDSYEGIKKANEIERKPASITKLNIGLECGGSDGFSGISANPVLGEVSDIMSAVGGTTMLAEFPELCGVEQELVNRCVNDEDGIKFLKLMKDFEKSVVAAGSGFDMNPSPGNIKDGLITDAMKSAGAAKKGGAAPIVEVLDFTEYATKPGLNLLCTPGNDAECTTALAGSGATIVLFTTGLGTPMGNPISPVVKISSNSVLADRMPDIIDFNAGTVITGEKTIPEAADELLEFIIKVASGEVKTKADQLNQNDFIPWRRGVSL</sequence>
<accession>A0A2M9BX95</accession>
<keyword evidence="2" id="KW-0456">Lyase</keyword>
<comment type="caution">
    <text evidence="4">The sequence shown here is derived from an EMBL/GenBank/DDBJ whole genome shotgun (WGS) entry which is preliminary data.</text>
</comment>
<dbReference type="InterPro" id="IPR013974">
    <property type="entry name" value="SAF"/>
</dbReference>
<dbReference type="CDD" id="cd11613">
    <property type="entry name" value="SAF_AH_GD"/>
    <property type="match status" value="1"/>
</dbReference>
<dbReference type="Pfam" id="PF20629">
    <property type="entry name" value="GD_AH_C"/>
    <property type="match status" value="1"/>
</dbReference>
<dbReference type="SMART" id="SM00858">
    <property type="entry name" value="SAF"/>
    <property type="match status" value="1"/>
</dbReference>